<comment type="function">
    <text evidence="17">Catalyzes the transfer of a phosphate group from ATP to either CMP or dCMP to form CDP or dCDP and ADP, respectively.</text>
</comment>
<dbReference type="InterPro" id="IPR027417">
    <property type="entry name" value="P-loop_NTPase"/>
</dbReference>
<reference evidence="19 20" key="2">
    <citation type="submission" date="2018-03" db="EMBL/GenBank/DDBJ databases">
        <title>The ancient ancestry and fast evolution of plastids.</title>
        <authorList>
            <person name="Moore K.R."/>
            <person name="Magnabosco C."/>
            <person name="Momper L."/>
            <person name="Gold D.A."/>
            <person name="Bosak T."/>
            <person name="Fournier G.P."/>
        </authorList>
    </citation>
    <scope>NUCLEOTIDE SEQUENCE [LARGE SCALE GENOMIC DNA]</scope>
    <source>
        <strain evidence="19 20">CCAP 1448/3</strain>
    </source>
</reference>
<dbReference type="Gene3D" id="3.40.50.300">
    <property type="entry name" value="P-loop containing nucleotide triphosphate hydrolases"/>
    <property type="match status" value="1"/>
</dbReference>
<feature type="domain" description="Cytidylate kinase" evidence="18">
    <location>
        <begin position="288"/>
        <end position="498"/>
    </location>
</feature>
<dbReference type="PANTHER" id="PTHR21299:SF2">
    <property type="entry name" value="CYTIDYLATE KINASE"/>
    <property type="match status" value="1"/>
</dbReference>
<proteinExistence type="inferred from homology"/>
<feature type="binding site" evidence="17">
    <location>
        <begin position="186"/>
        <end position="189"/>
    </location>
    <ligand>
        <name>ATP</name>
        <dbReference type="ChEBI" id="CHEBI:30616"/>
    </ligand>
</feature>
<dbReference type="Gene3D" id="3.30.1300.10">
    <property type="entry name" value="Pantoate-beta-alanine ligase, C-terminal domain"/>
    <property type="match status" value="1"/>
</dbReference>
<dbReference type="GO" id="GO:0015940">
    <property type="term" value="P:pantothenate biosynthetic process"/>
    <property type="evidence" value="ECO:0007669"/>
    <property type="project" value="UniProtKB-UniRule"/>
</dbReference>
<dbReference type="NCBIfam" id="TIGR00018">
    <property type="entry name" value="panC"/>
    <property type="match status" value="1"/>
</dbReference>
<comment type="subcellular location">
    <subcellularLocation>
        <location evidence="1 17">Cytoplasm</location>
    </subcellularLocation>
</comment>
<reference evidence="19 20" key="1">
    <citation type="submission" date="2018-02" db="EMBL/GenBank/DDBJ databases">
        <authorList>
            <person name="Cohen D.B."/>
            <person name="Kent A.D."/>
        </authorList>
    </citation>
    <scope>NUCLEOTIDE SEQUENCE [LARGE SCALE GENOMIC DNA]</scope>
    <source>
        <strain evidence="19 20">CCAP 1448/3</strain>
    </source>
</reference>
<dbReference type="UniPathway" id="UPA00028">
    <property type="reaction ID" value="UER00005"/>
</dbReference>
<dbReference type="Proteomes" id="UP000238762">
    <property type="component" value="Unassembled WGS sequence"/>
</dbReference>
<comment type="pathway">
    <text evidence="2 17">Cofactor biosynthesis; (R)-pantothenate biosynthesis; (R)-pantothenate from (R)-pantoate and beta-alanine: step 1/1.</text>
</comment>
<keyword evidence="10 17" id="KW-0418">Kinase</keyword>
<evidence type="ECO:0000256" key="1">
    <source>
        <dbReference type="ARBA" id="ARBA00004496"/>
    </source>
</evidence>
<evidence type="ECO:0000256" key="10">
    <source>
        <dbReference type="ARBA" id="ARBA00022777"/>
    </source>
</evidence>
<dbReference type="GO" id="GO:0015949">
    <property type="term" value="P:nucleobase-containing small molecule interconversion"/>
    <property type="evidence" value="ECO:0007669"/>
    <property type="project" value="TreeGrafter"/>
</dbReference>
<dbReference type="RefSeq" id="WP_106289328.1">
    <property type="nucleotide sequence ID" value="NZ_CAWNTC010000084.1"/>
</dbReference>
<feature type="binding site" evidence="17">
    <location>
        <position position="60"/>
    </location>
    <ligand>
        <name>beta-alanine</name>
        <dbReference type="ChEBI" id="CHEBI:57966"/>
    </ligand>
</feature>
<evidence type="ECO:0000256" key="14">
    <source>
        <dbReference type="ARBA" id="ARBA00048258"/>
    </source>
</evidence>
<dbReference type="InterPro" id="IPR011994">
    <property type="entry name" value="Cytidylate_kinase_dom"/>
</dbReference>
<dbReference type="AlphaFoldDB" id="A0A2T1C1S4"/>
<dbReference type="PANTHER" id="PTHR21299">
    <property type="entry name" value="CYTIDYLATE KINASE/PANTOATE-BETA-ALANINE LIGASE"/>
    <property type="match status" value="1"/>
</dbReference>
<dbReference type="SUPFAM" id="SSF52374">
    <property type="entry name" value="Nucleotidylyl transferase"/>
    <property type="match status" value="1"/>
</dbReference>
<keyword evidence="5 17" id="KW-0963">Cytoplasm</keyword>
<dbReference type="NCBIfam" id="NF010004">
    <property type="entry name" value="PRK13477.1"/>
    <property type="match status" value="1"/>
</dbReference>
<name>A0A2T1C1S4_9CYAN</name>
<evidence type="ECO:0000256" key="2">
    <source>
        <dbReference type="ARBA" id="ARBA00004990"/>
    </source>
</evidence>
<comment type="caution">
    <text evidence="19">The sequence shown here is derived from an EMBL/GenBank/DDBJ whole genome shotgun (WGS) entry which is preliminary data.</text>
</comment>
<comment type="similarity">
    <text evidence="3">Belongs to the pantothenate synthetase family.</text>
</comment>
<dbReference type="HAMAP" id="MF_01349">
    <property type="entry name" value="PanCY"/>
    <property type="match status" value="1"/>
</dbReference>
<dbReference type="InterPro" id="IPR003721">
    <property type="entry name" value="Pantoate_ligase"/>
</dbReference>
<keyword evidence="9 17" id="KW-0547">Nucleotide-binding</keyword>
<keyword evidence="8 17" id="KW-0808">Transferase</keyword>
<dbReference type="EMBL" id="PVWJ01000068">
    <property type="protein sequence ID" value="PSB02235.1"/>
    <property type="molecule type" value="Genomic_DNA"/>
</dbReference>
<comment type="catalytic activity">
    <reaction evidence="14 17">
        <text>(R)-pantoate + beta-alanine + ATP = (R)-pantothenate + AMP + diphosphate + H(+)</text>
        <dbReference type="Rhea" id="RHEA:10912"/>
        <dbReference type="ChEBI" id="CHEBI:15378"/>
        <dbReference type="ChEBI" id="CHEBI:15980"/>
        <dbReference type="ChEBI" id="CHEBI:29032"/>
        <dbReference type="ChEBI" id="CHEBI:30616"/>
        <dbReference type="ChEBI" id="CHEBI:33019"/>
        <dbReference type="ChEBI" id="CHEBI:57966"/>
        <dbReference type="ChEBI" id="CHEBI:456215"/>
        <dbReference type="EC" id="6.3.2.1"/>
    </reaction>
</comment>
<dbReference type="HAMAP" id="MF_00238">
    <property type="entry name" value="Cytidyl_kinase_type1"/>
    <property type="match status" value="1"/>
</dbReference>
<dbReference type="InterPro" id="IPR004821">
    <property type="entry name" value="Cyt_trans-like"/>
</dbReference>
<protein>
    <recommendedName>
        <fullName evidence="17">Bifunctional pantoate ligase/cytidylate kinase</fullName>
    </recommendedName>
    <domain>
        <recommendedName>
            <fullName evidence="17">Pantothenate synthetase</fullName>
            <shortName evidence="17">PS</shortName>
            <ecNumber evidence="17">6.3.2.1</ecNumber>
        </recommendedName>
        <alternativeName>
            <fullName evidence="17">Pantoate--beta-alanine ligase</fullName>
        </alternativeName>
        <alternativeName>
            <fullName evidence="17">Pantoate-activating enzyme</fullName>
        </alternativeName>
    </domain>
    <domain>
        <recommendedName>
            <fullName evidence="17">Cytidylate kinase</fullName>
            <shortName evidence="17">CK</shortName>
            <ecNumber evidence="17">2.7.4.25</ecNumber>
        </recommendedName>
        <alternativeName>
            <fullName evidence="17">Cytidine monophosphate kinase</fullName>
            <shortName evidence="17">CMP kinase</shortName>
        </alternativeName>
    </domain>
</protein>
<evidence type="ECO:0000256" key="3">
    <source>
        <dbReference type="ARBA" id="ARBA00009256"/>
    </source>
</evidence>
<feature type="binding site" evidence="17">
    <location>
        <position position="178"/>
    </location>
    <ligand>
        <name>ATP</name>
        <dbReference type="ChEBI" id="CHEBI:30616"/>
    </ligand>
</feature>
<evidence type="ECO:0000313" key="19">
    <source>
        <dbReference type="EMBL" id="PSB02235.1"/>
    </source>
</evidence>
<evidence type="ECO:0000256" key="12">
    <source>
        <dbReference type="ARBA" id="ARBA00023268"/>
    </source>
</evidence>
<dbReference type="Pfam" id="PF02569">
    <property type="entry name" value="Pantoate_ligase"/>
    <property type="match status" value="1"/>
</dbReference>
<evidence type="ECO:0000256" key="5">
    <source>
        <dbReference type="ARBA" id="ARBA00022490"/>
    </source>
</evidence>
<dbReference type="Gene3D" id="3.40.50.620">
    <property type="entry name" value="HUPs"/>
    <property type="match status" value="1"/>
</dbReference>
<dbReference type="CDD" id="cd00560">
    <property type="entry name" value="PanC"/>
    <property type="match status" value="1"/>
</dbReference>
<dbReference type="InterPro" id="IPR014729">
    <property type="entry name" value="Rossmann-like_a/b/a_fold"/>
</dbReference>
<evidence type="ECO:0000256" key="15">
    <source>
        <dbReference type="ARBA" id="ARBA00048478"/>
    </source>
</evidence>
<dbReference type="CDD" id="cd02020">
    <property type="entry name" value="CMPK"/>
    <property type="match status" value="1"/>
</dbReference>
<feature type="binding site" evidence="17">
    <location>
        <begin position="149"/>
        <end position="152"/>
    </location>
    <ligand>
        <name>ATP</name>
        <dbReference type="ChEBI" id="CHEBI:30616"/>
    </ligand>
</feature>
<dbReference type="EC" id="2.7.4.25" evidence="17"/>
<dbReference type="GO" id="GO:0036431">
    <property type="term" value="F:dCMP kinase activity"/>
    <property type="evidence" value="ECO:0007669"/>
    <property type="project" value="InterPro"/>
</dbReference>
<evidence type="ECO:0000256" key="16">
    <source>
        <dbReference type="ARBA" id="ARBA00055042"/>
    </source>
</evidence>
<comment type="catalytic activity">
    <reaction evidence="15 17">
        <text>CMP + ATP = CDP + ADP</text>
        <dbReference type="Rhea" id="RHEA:11600"/>
        <dbReference type="ChEBI" id="CHEBI:30616"/>
        <dbReference type="ChEBI" id="CHEBI:58069"/>
        <dbReference type="ChEBI" id="CHEBI:60377"/>
        <dbReference type="ChEBI" id="CHEBI:456216"/>
        <dbReference type="EC" id="2.7.4.25"/>
    </reaction>
</comment>
<sequence>MRLFTTIAGIRCYLQQSHPRCSVGFVPTMGALHIGHLSLIERARAENKLVIVSIFVNPLQFGPKEDFQQYPRQLEADRDLCATAGVDAIFAPSAQEMLAQATENPTQVIPPQQMIEVLCGKSRPGHFQGVATIVTKLLQVIQPNRAYFGEKDAQQLAIIRRLVQDLNIPVEIVGCPTVRLESGLAYSSRNQYLSELEREDAVRLSQGLFIAKKNYLQGERRSDKLISAVADRIGLAKRIEIEYIELVDPVNLNPLSTVEESGLLAVAARLGSTRLIDNILLKDRQPIVAIDGPAGAGKSTVARKVAESLGLIYLDTGAMYRAVTWLVLETGIKTDDEPAIAELVSQCDLKLTNSQVLIDGHDVTSQIRSWEVTDRVSAIAALPSVRRFLVEIQHQMGQKGGLVAEGRDIGTNVFPDAEIKIFLTASIQERARRRQQDLISQGQTEVSLSELELAIEKRDRQDSTRSLAPLLKADDAIEIDTDKLTVEEVIAQIVGLYRKNQEYRTQGSDLSPT</sequence>
<evidence type="ECO:0000256" key="8">
    <source>
        <dbReference type="ARBA" id="ARBA00022679"/>
    </source>
</evidence>
<dbReference type="Pfam" id="PF02224">
    <property type="entry name" value="Cytidylate_kin"/>
    <property type="match status" value="1"/>
</dbReference>
<feature type="active site" description="Proton donor" evidence="17">
    <location>
        <position position="36"/>
    </location>
</feature>
<organism evidence="19 20">
    <name type="scientific">Merismopedia glauca CCAP 1448/3</name>
    <dbReference type="NCBI Taxonomy" id="1296344"/>
    <lineage>
        <taxon>Bacteria</taxon>
        <taxon>Bacillati</taxon>
        <taxon>Cyanobacteriota</taxon>
        <taxon>Cyanophyceae</taxon>
        <taxon>Synechococcales</taxon>
        <taxon>Merismopediaceae</taxon>
        <taxon>Merismopedia</taxon>
    </lineage>
</organism>
<evidence type="ECO:0000256" key="17">
    <source>
        <dbReference type="HAMAP-Rule" id="MF_01349"/>
    </source>
</evidence>
<keyword evidence="6 17" id="KW-0436">Ligase</keyword>
<evidence type="ECO:0000256" key="4">
    <source>
        <dbReference type="ARBA" id="ARBA00009427"/>
    </source>
</evidence>
<keyword evidence="11 17" id="KW-0067">ATP-binding</keyword>
<dbReference type="NCBIfam" id="TIGR00125">
    <property type="entry name" value="cyt_tran_rel"/>
    <property type="match status" value="1"/>
</dbReference>
<dbReference type="NCBIfam" id="TIGR00017">
    <property type="entry name" value="cmk"/>
    <property type="match status" value="1"/>
</dbReference>
<comment type="catalytic activity">
    <reaction evidence="13 17">
        <text>dCMP + ATP = dCDP + ADP</text>
        <dbReference type="Rhea" id="RHEA:25094"/>
        <dbReference type="ChEBI" id="CHEBI:30616"/>
        <dbReference type="ChEBI" id="CHEBI:57566"/>
        <dbReference type="ChEBI" id="CHEBI:58593"/>
        <dbReference type="ChEBI" id="CHEBI:456216"/>
        <dbReference type="EC" id="2.7.4.25"/>
    </reaction>
</comment>
<feature type="binding site" evidence="17">
    <location>
        <position position="155"/>
    </location>
    <ligand>
        <name>(R)-pantoate</name>
        <dbReference type="ChEBI" id="CHEBI:15980"/>
    </ligand>
</feature>
<dbReference type="GO" id="GO:0036430">
    <property type="term" value="F:CMP kinase activity"/>
    <property type="evidence" value="ECO:0007669"/>
    <property type="project" value="RHEA"/>
</dbReference>
<dbReference type="InterPro" id="IPR003136">
    <property type="entry name" value="Cytidylate_kin"/>
</dbReference>
<comment type="similarity">
    <text evidence="17">In the C-terminal section; belongs to the cytidylate kinase family. Type 1 subfamily.</text>
</comment>
<evidence type="ECO:0000256" key="11">
    <source>
        <dbReference type="ARBA" id="ARBA00022840"/>
    </source>
</evidence>
<accession>A0A2T1C1S4</accession>
<feature type="binding site" evidence="17">
    <location>
        <begin position="29"/>
        <end position="36"/>
    </location>
    <ligand>
        <name>ATP</name>
        <dbReference type="ChEBI" id="CHEBI:30616"/>
    </ligand>
</feature>
<keyword evidence="12 17" id="KW-0511">Multifunctional enzyme</keyword>
<evidence type="ECO:0000256" key="7">
    <source>
        <dbReference type="ARBA" id="ARBA00022655"/>
    </source>
</evidence>
<gene>
    <name evidence="17" type="primary">panC/cmk</name>
    <name evidence="19" type="ORF">C7B64_14255</name>
</gene>
<comment type="similarity">
    <text evidence="4">Belongs to the cytidylate kinase family. Type 1 subfamily.</text>
</comment>
<comment type="function">
    <text evidence="16 17">Catalyzes the condensation of pantoate with beta-alanine in an ATP-dependent reaction via a pantoyl-adenylate intermediate.</text>
</comment>
<evidence type="ECO:0000256" key="6">
    <source>
        <dbReference type="ARBA" id="ARBA00022598"/>
    </source>
</evidence>
<dbReference type="InterPro" id="IPR042176">
    <property type="entry name" value="Pantoate_ligase_C"/>
</dbReference>
<keyword evidence="7 17" id="KW-0566">Pantothenate biosynthesis</keyword>
<feature type="region of interest" description="Pantoate--beta-alanine ligase" evidence="17">
    <location>
        <begin position="1"/>
        <end position="279"/>
    </location>
</feature>
<comment type="similarity">
    <text evidence="17">In the N-terminal section; belongs to the pantothenate synthetase family.</text>
</comment>
<dbReference type="InterPro" id="IPR024894">
    <property type="entry name" value="Pantoate_ligase/cytidylate_kin"/>
</dbReference>
<dbReference type="SUPFAM" id="SSF52540">
    <property type="entry name" value="P-loop containing nucleoside triphosphate hydrolases"/>
    <property type="match status" value="1"/>
</dbReference>
<dbReference type="OrthoDB" id="9773087at2"/>
<evidence type="ECO:0000256" key="13">
    <source>
        <dbReference type="ARBA" id="ARBA00047615"/>
    </source>
</evidence>
<dbReference type="FunFam" id="3.40.50.620:FF:000114">
    <property type="entry name" value="Pantothenate synthetase"/>
    <property type="match status" value="1"/>
</dbReference>
<dbReference type="GO" id="GO:0005524">
    <property type="term" value="F:ATP binding"/>
    <property type="evidence" value="ECO:0007669"/>
    <property type="project" value="UniProtKB-UniRule"/>
</dbReference>
<dbReference type="EC" id="6.3.2.1" evidence="17"/>
<dbReference type="GO" id="GO:0004592">
    <property type="term" value="F:pantoate-beta-alanine ligase activity"/>
    <property type="evidence" value="ECO:0007669"/>
    <property type="project" value="UniProtKB-UniRule"/>
</dbReference>
<dbReference type="GO" id="GO:0005829">
    <property type="term" value="C:cytosol"/>
    <property type="evidence" value="ECO:0007669"/>
    <property type="project" value="TreeGrafter"/>
</dbReference>
<feature type="binding site" evidence="17">
    <location>
        <position position="60"/>
    </location>
    <ligand>
        <name>(R)-pantoate</name>
        <dbReference type="ChEBI" id="CHEBI:15980"/>
    </ligand>
</feature>
<dbReference type="HAMAP" id="MF_00158">
    <property type="entry name" value="PanC"/>
    <property type="match status" value="1"/>
</dbReference>
<keyword evidence="20" id="KW-1185">Reference proteome</keyword>
<evidence type="ECO:0000259" key="18">
    <source>
        <dbReference type="Pfam" id="PF02224"/>
    </source>
</evidence>
<evidence type="ECO:0000313" key="20">
    <source>
        <dbReference type="Proteomes" id="UP000238762"/>
    </source>
</evidence>
<feature type="region of interest" description="Cytidylate kinase" evidence="17">
    <location>
        <begin position="280"/>
        <end position="513"/>
    </location>
</feature>
<evidence type="ECO:0000256" key="9">
    <source>
        <dbReference type="ARBA" id="ARBA00022741"/>
    </source>
</evidence>
<dbReference type="GO" id="GO:0006220">
    <property type="term" value="P:pyrimidine nucleotide metabolic process"/>
    <property type="evidence" value="ECO:0007669"/>
    <property type="project" value="UniProtKB-UniRule"/>
</dbReference>